<dbReference type="PANTHER" id="PTHR14139">
    <property type="entry name" value="CALSYNTENIN"/>
    <property type="match status" value="1"/>
</dbReference>
<name>A0AA85B215_9TREM</name>
<dbReference type="WBParaSite" id="SMTH1_26410.1">
    <property type="protein sequence ID" value="SMTH1_26410.1"/>
    <property type="gene ID" value="SMTH1_26410"/>
</dbReference>
<keyword evidence="2" id="KW-1133">Transmembrane helix</keyword>
<accession>A0AA85B215</accession>
<dbReference type="Gene3D" id="2.60.120.200">
    <property type="match status" value="1"/>
</dbReference>
<dbReference type="Gene3D" id="2.60.40.60">
    <property type="entry name" value="Cadherins"/>
    <property type="match status" value="1"/>
</dbReference>
<sequence>MFSSFNSCWVRYIKCTRELRRSRMKCRLTFLNLLHLLIFVQCELFWNFPRNSREVFHAYVNEKAHNIQVFPSIQVKLTNDSKLCSISLLSSGRNSVPNFIHGNVLNQEKGYGYLTFNETSYRHAKSLGSLEARTGFYHLKIIAEDCSHPTKSTKSWPITFEHIQSDLPIWSKTKYAFEIDSLHRPGHEVGKVTAYTSAINMTENDNFLYGDDTGMCAYTIQDPSYSFAIDGHGVIRSSIRFNNHTDMLYEFNVTGFDCHLPIPYSSTVPVTVYVKAVCVSQWNGIPKEIEYSALSNPYPFALNAKFLICPQINNNFTHLINTDNDDTMNDSSDHLSEGITEYDYCPIEQVTIRMKILWSKEDIIINDDQTIQPSSSLSAATTTIESSSSECDLDYYSIMANRKTCIDSSQSKTIDLLPDIDEQQQFNQNNHINLPIIETIQGLNELPKINKKGYPSGIYYFNGSMHFDLNKFHKFHKLQRFDNQLFTINFWMKHSPIFNKQYNEKNLLNNRENILCSSDEYEKNRHHFAVFLHNCKLVVLIRREPTNESTLYSDSSQLLPSQWRFDVDEVCDSNWHHYSLTYRPPETTLVNGQKTLASNSESDIELQLYLDGRLVPNNPELVQIAENMPMVHLSVKNHEFVRTSVGACWHGRSAQFAQHFVGYLAGLTFTNGYIQSDEEILCLTNCEPRLIINDPTSFSSNTNRFDTTNIRNSHLNSIIIQAKSLNELSKILRNVTFYNPRLQYKPRYRPEPVAIQLNTLFAYATDCEIPSTFNQVILISPLPPTKQTLILLDTLNSNIRTDRYLHRRYHSHNQSSHGYQQSNVHQTTEKQQQFHEYEQKHEKEIPEKLSTIKLPASTQLNQSIRQSFDEISTSSSINSLVLFNTEQYEHMNKTFTSRNVTLSSLSSGVYIFPYITIMWKTPLELLNSHNTSSEFEQTISSCTINLCKSDSFNIVDNILSISEYILLNPKYIKNDIKIYQRSNGFLIHGNSGVLSYMNALKHIQWLCKDEQTNLTRRCFNVSCEAIIQIYEKDQFIIRKIHSNTIQSEFNIYHEKSSQPSVIPSSVQQHSTTLYLRGKPRLVNKRDINNLQPAIHLHNKTSTWSKGILLLITSSIIAILLILFVAMKRIHRVYLKSDQFESKIQNFQITSFDHMNSLKQNYLIKQQMNKLQDGKQLETSAEKLRNSKLNDYNSQTIINHHQQQQQQQYENEQKVQSIRITPNPFMNQSNMKEYEAKTILLDEKRYDASLNMSSSIYNNNNNNNNLKSGSSIVCNPTIQLYENPLRSDEEDDDDFQCSCSENDTDDHITLNN</sequence>
<dbReference type="SUPFAM" id="SSF49313">
    <property type="entry name" value="Cadherin-like"/>
    <property type="match status" value="1"/>
</dbReference>
<feature type="transmembrane region" description="Helical" evidence="2">
    <location>
        <begin position="1106"/>
        <end position="1126"/>
    </location>
</feature>
<dbReference type="PANTHER" id="PTHR14139:SF2">
    <property type="entry name" value="CALSYNTENIN-1"/>
    <property type="match status" value="1"/>
</dbReference>
<dbReference type="GO" id="GO:0009986">
    <property type="term" value="C:cell surface"/>
    <property type="evidence" value="ECO:0007669"/>
    <property type="project" value="TreeGrafter"/>
</dbReference>
<evidence type="ECO:0000256" key="2">
    <source>
        <dbReference type="SAM" id="Phobius"/>
    </source>
</evidence>
<dbReference type="GO" id="GO:0050806">
    <property type="term" value="P:positive regulation of synaptic transmission"/>
    <property type="evidence" value="ECO:0007669"/>
    <property type="project" value="TreeGrafter"/>
</dbReference>
<evidence type="ECO:0000256" key="1">
    <source>
        <dbReference type="SAM" id="MobiDB-lite"/>
    </source>
</evidence>
<evidence type="ECO:0000313" key="4">
    <source>
        <dbReference type="WBParaSite" id="SMTH1_26410.1"/>
    </source>
</evidence>
<dbReference type="InterPro" id="IPR015919">
    <property type="entry name" value="Cadherin-like_sf"/>
</dbReference>
<feature type="compositionally biased region" description="Polar residues" evidence="1">
    <location>
        <begin position="812"/>
        <end position="831"/>
    </location>
</feature>
<keyword evidence="2" id="KW-0812">Transmembrane</keyword>
<dbReference type="CDD" id="cd11304">
    <property type="entry name" value="Cadherin_repeat"/>
    <property type="match status" value="1"/>
</dbReference>
<feature type="region of interest" description="Disordered" evidence="1">
    <location>
        <begin position="1286"/>
        <end position="1311"/>
    </location>
</feature>
<evidence type="ECO:0000313" key="3">
    <source>
        <dbReference type="Proteomes" id="UP000050791"/>
    </source>
</evidence>
<dbReference type="Proteomes" id="UP000050791">
    <property type="component" value="Unassembled WGS sequence"/>
</dbReference>
<dbReference type="GO" id="GO:0051965">
    <property type="term" value="P:positive regulation of synapse assembly"/>
    <property type="evidence" value="ECO:0007669"/>
    <property type="project" value="TreeGrafter"/>
</dbReference>
<dbReference type="SUPFAM" id="SSF49899">
    <property type="entry name" value="Concanavalin A-like lectins/glucanases"/>
    <property type="match status" value="1"/>
</dbReference>
<organism evidence="3 4">
    <name type="scientific">Schistosoma mattheei</name>
    <dbReference type="NCBI Taxonomy" id="31246"/>
    <lineage>
        <taxon>Eukaryota</taxon>
        <taxon>Metazoa</taxon>
        <taxon>Spiralia</taxon>
        <taxon>Lophotrochozoa</taxon>
        <taxon>Platyhelminthes</taxon>
        <taxon>Trematoda</taxon>
        <taxon>Digenea</taxon>
        <taxon>Strigeidida</taxon>
        <taxon>Schistosomatoidea</taxon>
        <taxon>Schistosomatidae</taxon>
        <taxon>Schistosoma</taxon>
    </lineage>
</organism>
<reference evidence="4" key="1">
    <citation type="submission" date="2023-11" db="UniProtKB">
        <authorList>
            <consortium name="WormBaseParasite"/>
        </authorList>
    </citation>
    <scope>IDENTIFICATION</scope>
</reference>
<protein>
    <submittedName>
        <fullName evidence="4">Uncharacterized protein</fullName>
    </submittedName>
</protein>
<dbReference type="InterPro" id="IPR013320">
    <property type="entry name" value="ConA-like_dom_sf"/>
</dbReference>
<dbReference type="GO" id="GO:0045211">
    <property type="term" value="C:postsynaptic membrane"/>
    <property type="evidence" value="ECO:0007669"/>
    <property type="project" value="TreeGrafter"/>
</dbReference>
<proteinExistence type="predicted"/>
<feature type="region of interest" description="Disordered" evidence="1">
    <location>
        <begin position="812"/>
        <end position="837"/>
    </location>
</feature>
<dbReference type="GO" id="GO:0005509">
    <property type="term" value="F:calcium ion binding"/>
    <property type="evidence" value="ECO:0007669"/>
    <property type="project" value="InterPro"/>
</dbReference>
<keyword evidence="2" id="KW-0472">Membrane</keyword>